<dbReference type="EMBL" id="CP011859">
    <property type="protein sequence ID" value="AQY21963.1"/>
    <property type="molecule type" value="Genomic_DNA"/>
</dbReference>
<protein>
    <recommendedName>
        <fullName evidence="1">Outer membrane protein beta-barrel domain-containing protein</fullName>
    </recommendedName>
</protein>
<evidence type="ECO:0000313" key="2">
    <source>
        <dbReference type="EMBL" id="AQY21963.1"/>
    </source>
</evidence>
<reference evidence="2 3" key="1">
    <citation type="submission" date="2015-06" db="EMBL/GenBank/DDBJ databases">
        <title>R. anatipestifer strain HXb2 is the most virulent strain so far, and the genome sequence would help us uncover the pathogenesis.</title>
        <authorList>
            <person name="Hu Q."/>
            <person name="Qi J."/>
            <person name="Bo H."/>
            <person name="Liu G."/>
            <person name="Tao M."/>
            <person name="Ding Y."/>
            <person name="Xue Y."/>
        </authorList>
    </citation>
    <scope>NUCLEOTIDE SEQUENCE [LARGE SCALE GENOMIC DNA]</scope>
    <source>
        <strain evidence="2 3">HXb2</strain>
    </source>
</reference>
<dbReference type="Pfam" id="PF14905">
    <property type="entry name" value="OMP_b-brl_3"/>
    <property type="match status" value="1"/>
</dbReference>
<name>A0A1S7DS49_RIEAN</name>
<accession>A0A1S7DS49</accession>
<evidence type="ECO:0000259" key="1">
    <source>
        <dbReference type="Pfam" id="PF14905"/>
    </source>
</evidence>
<dbReference type="SUPFAM" id="SSF56935">
    <property type="entry name" value="Porins"/>
    <property type="match status" value="1"/>
</dbReference>
<feature type="domain" description="Outer membrane protein beta-barrel" evidence="1">
    <location>
        <begin position="336"/>
        <end position="669"/>
    </location>
</feature>
<dbReference type="RefSeq" id="WP_079207217.1">
    <property type="nucleotide sequence ID" value="NZ_CP011859.1"/>
</dbReference>
<proteinExistence type="predicted"/>
<organism evidence="2 3">
    <name type="scientific">Riemerella anatipestifer</name>
    <name type="common">Moraxella anatipestifer</name>
    <dbReference type="NCBI Taxonomy" id="34085"/>
    <lineage>
        <taxon>Bacteria</taxon>
        <taxon>Pseudomonadati</taxon>
        <taxon>Bacteroidota</taxon>
        <taxon>Flavobacteriia</taxon>
        <taxon>Flavobacteriales</taxon>
        <taxon>Weeksellaceae</taxon>
        <taxon>Riemerella</taxon>
    </lineage>
</organism>
<dbReference type="AlphaFoldDB" id="A0A1S7DS49"/>
<dbReference type="Proteomes" id="UP000189883">
    <property type="component" value="Chromosome"/>
</dbReference>
<dbReference type="InterPro" id="IPR041700">
    <property type="entry name" value="OMP_b-brl_3"/>
</dbReference>
<evidence type="ECO:0000313" key="3">
    <source>
        <dbReference type="Proteomes" id="UP000189883"/>
    </source>
</evidence>
<gene>
    <name evidence="2" type="ORF">AB406_1013</name>
</gene>
<sequence>MIINLLNGLFSLRKSFLNHLKKIFIFVKIKIIVGILKLKSKMKKKLITPCVLFVSTFGFTQELKTDSVAKAKEIQEVIIKSQRKKQYNDHAAYTFDKAALEKANNAKDLLVTLPELVHDPVSNSTQSIRGGKTLFLINGIEATEAQIRSVAPTNVVRVEYYDIPPARWANRADVVVNMITRNPELGYSYGADITSALTTGFLNGMVYANYTKGKNDFGLEYNLNVREYNNRRTKKLRNYSINGVDYSSEGLGRDAFGYTNQDIALRYTRVEPEKYTFQAKFNINPFTYHNQGETSNIFIQGGVANRHQAVEHSNQKYTNPTLDLYYSRNLGAKDELIVNFVGSHYKTNSTKYNREWNVATNAEVFLNEMKLNASQTGIVGEIAHSHQFEKGKLTSGYRLTNTNVDNQLNNILGASQFEVNYLEQYFYTEYNGKWDKFSYRLGIGANNIQNKTATNFTNDWALTPKMVLSYALGKQAFRFSSSYKNANPDGEMMSPNLVQSAPNLFHSGNPDLKPQRQFNNQLNYSFNTNYFDLNTKAFYNVVKGYFASVYKENTALNGYVLNYQNAPYYREAGLGITGSIKPFASDLLVIHLYFQPTSMLMETQEGHKAKVSYVRNNFTLTSKYKQWSLFYQFNVPVYRISGSFLSKNENSNHFSLSYQLGNWKLSTGMYFMGMPAQYETKALDFSPVQSEAKTQIFDNKNMFVLGASYDFSLGKKLQIQKKLDNQTSGAVTF</sequence>